<sequence length="607" mass="68370">MTMTATKVPARSEMAPEYTWDLSVIFNDVPSWEQELVALEVEARALAALQGSLGAGSQQLLTVLHRRDALEQRLYALYIYASHRKDSDATDAVGQALQERAGSAAARIGAALAFIEPEILALPEATLNAWLANEADLQRYAYWLSKLNLQRAHIRSAEVEGVLAEFSDITRTPYETFEMLVDSDLVMPTITDEHGETMQLSHGRYGRLLESNDRRVRHDTFKGYYSAFRPFRNTLATTLGAAVRTHVMQARIRNYGSALQAALEPNEIPLTVYHNLITTVEANLHLNHRYMELRKRLMGLDDLRVYDLYAQPVAEVELEVPYAEAQEMMLAAFAPLGREYGAALHKAFRSRWIDVYENVGKRSGAYSGGCYGTPAYVLLNYQNRLNDAFTLAHELGHSMHSSFSRQTQPFIYSGYTIFVAEVASTLNEALLTDYMLKHRADDALRRMLIVEQIEDIRRTILRQTMFANFELLMHQRVEAGEPLTAEALSASYYELAAKYHGPTVVLDDEIAFEWARIPHFYYKFYVYQYATGLSAALALSRQIIDEGAPAVERYLNFLRGGSSRSSIELLRGAGVDMTSPAPIQAAMDRFGTLLDELEAVRPIADSR</sequence>
<evidence type="ECO:0000256" key="4">
    <source>
        <dbReference type="ARBA" id="ARBA00022833"/>
    </source>
</evidence>
<dbReference type="GO" id="GO:0004222">
    <property type="term" value="F:metalloendopeptidase activity"/>
    <property type="evidence" value="ECO:0007669"/>
    <property type="project" value="UniProtKB-UniRule"/>
</dbReference>
<dbReference type="InterPro" id="IPR045090">
    <property type="entry name" value="Pept_M3A_M3B"/>
</dbReference>
<dbReference type="InterPro" id="IPR042088">
    <property type="entry name" value="OligoPept_F_C"/>
</dbReference>
<dbReference type="Pfam" id="PF01432">
    <property type="entry name" value="Peptidase_M3"/>
    <property type="match status" value="1"/>
</dbReference>
<feature type="domain" description="Oligopeptidase F N-terminal" evidence="8">
    <location>
        <begin position="118"/>
        <end position="185"/>
    </location>
</feature>
<dbReference type="EC" id="3.4.24.-" evidence="6"/>
<name>A0A426TVF6_9CHLR</name>
<reference evidence="9 10" key="1">
    <citation type="submission" date="2018-12" db="EMBL/GenBank/DDBJ databases">
        <title>Genome Sequence of Candidatus Viridilinea halotolerans isolated from saline sulfide-rich spring.</title>
        <authorList>
            <person name="Grouzdev D.S."/>
            <person name="Burganskaya E.I."/>
            <person name="Krutkina M.S."/>
            <person name="Sukhacheva M.V."/>
            <person name="Gorlenko V.M."/>
        </authorList>
    </citation>
    <scope>NUCLEOTIDE SEQUENCE [LARGE SCALE GENOMIC DNA]</scope>
    <source>
        <strain evidence="9">Chok-6</strain>
    </source>
</reference>
<dbReference type="InterPro" id="IPR001567">
    <property type="entry name" value="Pept_M3A_M3B_dom"/>
</dbReference>
<accession>A0A426TVF6</accession>
<keyword evidence="2 6" id="KW-0479">Metal-binding</keyword>
<evidence type="ECO:0000256" key="3">
    <source>
        <dbReference type="ARBA" id="ARBA00022801"/>
    </source>
</evidence>
<dbReference type="AlphaFoldDB" id="A0A426TVF6"/>
<evidence type="ECO:0000259" key="7">
    <source>
        <dbReference type="Pfam" id="PF01432"/>
    </source>
</evidence>
<feature type="domain" description="Peptidase M3A/M3B catalytic" evidence="7">
    <location>
        <begin position="208"/>
        <end position="588"/>
    </location>
</feature>
<keyword evidence="5 6" id="KW-0482">Metalloprotease</keyword>
<evidence type="ECO:0000259" key="8">
    <source>
        <dbReference type="Pfam" id="PF08439"/>
    </source>
</evidence>
<dbReference type="Proteomes" id="UP000280307">
    <property type="component" value="Unassembled WGS sequence"/>
</dbReference>
<dbReference type="SUPFAM" id="SSF55486">
    <property type="entry name" value="Metalloproteases ('zincins'), catalytic domain"/>
    <property type="match status" value="1"/>
</dbReference>
<comment type="cofactor">
    <cofactor evidence="6">
        <name>Zn(2+)</name>
        <dbReference type="ChEBI" id="CHEBI:29105"/>
    </cofactor>
    <text evidence="6">Binds 1 zinc ion.</text>
</comment>
<organism evidence="9 10">
    <name type="scientific">Candidatus Viridilinea halotolerans</name>
    <dbReference type="NCBI Taxonomy" id="2491704"/>
    <lineage>
        <taxon>Bacteria</taxon>
        <taxon>Bacillati</taxon>
        <taxon>Chloroflexota</taxon>
        <taxon>Chloroflexia</taxon>
        <taxon>Chloroflexales</taxon>
        <taxon>Chloroflexineae</taxon>
        <taxon>Oscillochloridaceae</taxon>
        <taxon>Candidatus Viridilinea</taxon>
    </lineage>
</organism>
<dbReference type="GO" id="GO:0046872">
    <property type="term" value="F:metal ion binding"/>
    <property type="evidence" value="ECO:0007669"/>
    <property type="project" value="UniProtKB-UniRule"/>
</dbReference>
<dbReference type="Pfam" id="PF08439">
    <property type="entry name" value="Peptidase_M3_N"/>
    <property type="match status" value="1"/>
</dbReference>
<evidence type="ECO:0000256" key="6">
    <source>
        <dbReference type="RuleBase" id="RU368091"/>
    </source>
</evidence>
<gene>
    <name evidence="9" type="primary">pepF</name>
    <name evidence="9" type="ORF">EI684_15580</name>
</gene>
<dbReference type="GO" id="GO:0006518">
    <property type="term" value="P:peptide metabolic process"/>
    <property type="evidence" value="ECO:0007669"/>
    <property type="project" value="TreeGrafter"/>
</dbReference>
<dbReference type="PANTHER" id="PTHR11804">
    <property type="entry name" value="PROTEASE M3 THIMET OLIGOPEPTIDASE-RELATED"/>
    <property type="match status" value="1"/>
</dbReference>
<dbReference type="PANTHER" id="PTHR11804:SF84">
    <property type="entry name" value="SACCHAROLYSIN"/>
    <property type="match status" value="1"/>
</dbReference>
<keyword evidence="1 6" id="KW-0645">Protease</keyword>
<evidence type="ECO:0000313" key="10">
    <source>
        <dbReference type="Proteomes" id="UP000280307"/>
    </source>
</evidence>
<dbReference type="EMBL" id="RSAS01000631">
    <property type="protein sequence ID" value="RRR69466.1"/>
    <property type="molecule type" value="Genomic_DNA"/>
</dbReference>
<dbReference type="InterPro" id="IPR013647">
    <property type="entry name" value="OligopepF_N_dom"/>
</dbReference>
<keyword evidence="3 6" id="KW-0378">Hydrolase</keyword>
<comment type="similarity">
    <text evidence="6">Belongs to the peptidase M3B family.</text>
</comment>
<keyword evidence="4 6" id="KW-0862">Zinc</keyword>
<dbReference type="GO" id="GO:0006508">
    <property type="term" value="P:proteolysis"/>
    <property type="evidence" value="ECO:0007669"/>
    <property type="project" value="UniProtKB-KW"/>
</dbReference>
<evidence type="ECO:0000256" key="1">
    <source>
        <dbReference type="ARBA" id="ARBA00022670"/>
    </source>
</evidence>
<dbReference type="InterPro" id="IPR004438">
    <property type="entry name" value="Peptidase_M3B"/>
</dbReference>
<evidence type="ECO:0000256" key="5">
    <source>
        <dbReference type="ARBA" id="ARBA00023049"/>
    </source>
</evidence>
<dbReference type="Gene3D" id="1.10.1370.20">
    <property type="entry name" value="Oligoendopeptidase f, C-terminal domain"/>
    <property type="match status" value="1"/>
</dbReference>
<protein>
    <recommendedName>
        <fullName evidence="6">Oligopeptidase F</fullName>
        <ecNumber evidence="6">3.4.24.-</ecNumber>
    </recommendedName>
</protein>
<evidence type="ECO:0000313" key="9">
    <source>
        <dbReference type="EMBL" id="RRR69466.1"/>
    </source>
</evidence>
<dbReference type="Gene3D" id="1.20.140.70">
    <property type="entry name" value="Oligopeptidase f, N-terminal domain"/>
    <property type="match status" value="1"/>
</dbReference>
<evidence type="ECO:0000256" key="2">
    <source>
        <dbReference type="ARBA" id="ARBA00022723"/>
    </source>
</evidence>
<dbReference type="CDD" id="cd09608">
    <property type="entry name" value="M3B_PepF"/>
    <property type="match status" value="1"/>
</dbReference>
<comment type="function">
    <text evidence="6">Has oligopeptidase activity and degrades a variety of small bioactive peptides.</text>
</comment>
<dbReference type="Gene3D" id="1.10.287.830">
    <property type="entry name" value="putative peptidase helix hairpin domain like"/>
    <property type="match status" value="1"/>
</dbReference>
<comment type="caution">
    <text evidence="9">The sequence shown here is derived from an EMBL/GenBank/DDBJ whole genome shotgun (WGS) entry which is preliminary data.</text>
</comment>
<dbReference type="NCBIfam" id="TIGR00181">
    <property type="entry name" value="pepF"/>
    <property type="match status" value="1"/>
</dbReference>
<proteinExistence type="inferred from homology"/>